<dbReference type="PANTHER" id="PTHR43752:SF2">
    <property type="entry name" value="BNR_ASP-BOX REPEAT FAMILY PROTEIN"/>
    <property type="match status" value="1"/>
</dbReference>
<dbReference type="InterPro" id="IPR036278">
    <property type="entry name" value="Sialidase_sf"/>
</dbReference>
<dbReference type="RefSeq" id="WP_075124551.1">
    <property type="nucleotide sequence ID" value="NZ_MSIE01000007.1"/>
</dbReference>
<name>A0A1Q8CVZ3_9PSEU</name>
<dbReference type="EMBL" id="MSIE01000007">
    <property type="protein sequence ID" value="OLF18524.1"/>
    <property type="molecule type" value="Genomic_DNA"/>
</dbReference>
<evidence type="ECO:0000259" key="2">
    <source>
        <dbReference type="Pfam" id="PF13088"/>
    </source>
</evidence>
<feature type="signal peptide" evidence="1">
    <location>
        <begin position="1"/>
        <end position="23"/>
    </location>
</feature>
<keyword evidence="4" id="KW-1185">Reference proteome</keyword>
<sequence length="373" mass="39632">MRISVLVTVVLGLLLALAPPAAAAPVAQVVVPGGPCGDADLGVDCEAYFPDLVRDPKGDADDLLMVYRWSSEHTRKPSQLRMMRSRDGGATWTQATPFVVADSTGVDFRDPSLTAMRGGRLLLSYFTTTSTGSVLATEVRRRDADNTAFSAPARVWSSTLPSPVTSAKIVEMTNGQLLIPLYGTPSAGGPHHAVVVASVDGGVTWDGRVTGRQKTIASGSLWYQEPAITEVAPGHVRALIRVATTSPSVSGNAVQSDSYDNTYMNTWSNPSSLGVPMHGPELLAVPGTTYVPYLWSQPNASSGATNRPTVIAVRRGQVPWADTPRHTLYNPGTTNDSGYPGTVALDASRLVTVVYDNARRAALVLRYPLSDVD</sequence>
<dbReference type="OrthoDB" id="127969at2"/>
<reference evidence="3 4" key="1">
    <citation type="submission" date="2016-12" db="EMBL/GenBank/DDBJ databases">
        <title>The draft genome sequence of Actinophytocola sp. 11-183.</title>
        <authorList>
            <person name="Wang W."/>
            <person name="Yuan L."/>
        </authorList>
    </citation>
    <scope>NUCLEOTIDE SEQUENCE [LARGE SCALE GENOMIC DNA]</scope>
    <source>
        <strain evidence="3 4">11-183</strain>
    </source>
</reference>
<dbReference type="STRING" id="1912961.BU204_06120"/>
<accession>A0A1Q8CVZ3</accession>
<protein>
    <recommendedName>
        <fullName evidence="2">Sialidase domain-containing protein</fullName>
    </recommendedName>
</protein>
<feature type="chain" id="PRO_5012841693" description="Sialidase domain-containing protein" evidence="1">
    <location>
        <begin position="24"/>
        <end position="373"/>
    </location>
</feature>
<dbReference type="PANTHER" id="PTHR43752">
    <property type="entry name" value="BNR/ASP-BOX REPEAT FAMILY PROTEIN"/>
    <property type="match status" value="1"/>
</dbReference>
<organism evidence="3 4">
    <name type="scientific">Actinophytocola xanthii</name>
    <dbReference type="NCBI Taxonomy" id="1912961"/>
    <lineage>
        <taxon>Bacteria</taxon>
        <taxon>Bacillati</taxon>
        <taxon>Actinomycetota</taxon>
        <taxon>Actinomycetes</taxon>
        <taxon>Pseudonocardiales</taxon>
        <taxon>Pseudonocardiaceae</taxon>
    </lineage>
</organism>
<comment type="caution">
    <text evidence="3">The sequence shown here is derived from an EMBL/GenBank/DDBJ whole genome shotgun (WGS) entry which is preliminary data.</text>
</comment>
<feature type="domain" description="Sialidase" evidence="2">
    <location>
        <begin position="97"/>
        <end position="276"/>
    </location>
</feature>
<gene>
    <name evidence="3" type="ORF">BU204_06120</name>
</gene>
<dbReference type="CDD" id="cd15482">
    <property type="entry name" value="Sialidase_non-viral"/>
    <property type="match status" value="1"/>
</dbReference>
<evidence type="ECO:0000313" key="3">
    <source>
        <dbReference type="EMBL" id="OLF18524.1"/>
    </source>
</evidence>
<dbReference type="AlphaFoldDB" id="A0A1Q8CVZ3"/>
<evidence type="ECO:0000313" key="4">
    <source>
        <dbReference type="Proteomes" id="UP000185596"/>
    </source>
</evidence>
<dbReference type="SUPFAM" id="SSF50939">
    <property type="entry name" value="Sialidases"/>
    <property type="match status" value="1"/>
</dbReference>
<evidence type="ECO:0000256" key="1">
    <source>
        <dbReference type="SAM" id="SignalP"/>
    </source>
</evidence>
<dbReference type="Gene3D" id="2.120.10.10">
    <property type="match status" value="1"/>
</dbReference>
<dbReference type="Proteomes" id="UP000185596">
    <property type="component" value="Unassembled WGS sequence"/>
</dbReference>
<dbReference type="Pfam" id="PF13088">
    <property type="entry name" value="BNR_2"/>
    <property type="match status" value="1"/>
</dbReference>
<dbReference type="InterPro" id="IPR011040">
    <property type="entry name" value="Sialidase"/>
</dbReference>
<keyword evidence="1" id="KW-0732">Signal</keyword>
<proteinExistence type="predicted"/>